<dbReference type="EMBL" id="WNYA01023011">
    <property type="protein sequence ID" value="KAG8538224.1"/>
    <property type="molecule type" value="Genomic_DNA"/>
</dbReference>
<evidence type="ECO:0000313" key="2">
    <source>
        <dbReference type="Proteomes" id="UP000824782"/>
    </source>
</evidence>
<reference evidence="1" key="1">
    <citation type="thesis" date="2020" institute="ProQuest LLC" country="789 East Eisenhower Parkway, Ann Arbor, MI, USA">
        <title>Comparative Genomics and Chromosome Evolution.</title>
        <authorList>
            <person name="Mudd A.B."/>
        </authorList>
    </citation>
    <scope>NUCLEOTIDE SEQUENCE</scope>
    <source>
        <strain evidence="1">237g6f4</strain>
        <tissue evidence="1">Blood</tissue>
    </source>
</reference>
<protein>
    <submittedName>
        <fullName evidence="1">Uncharacterized protein</fullName>
    </submittedName>
</protein>
<evidence type="ECO:0000313" key="1">
    <source>
        <dbReference type="EMBL" id="KAG8538224.1"/>
    </source>
</evidence>
<dbReference type="Proteomes" id="UP000824782">
    <property type="component" value="Unassembled WGS sequence"/>
</dbReference>
<proteinExistence type="predicted"/>
<organism evidence="1 2">
    <name type="scientific">Engystomops pustulosus</name>
    <name type="common">Tungara frog</name>
    <name type="synonym">Physalaemus pustulosus</name>
    <dbReference type="NCBI Taxonomy" id="76066"/>
    <lineage>
        <taxon>Eukaryota</taxon>
        <taxon>Metazoa</taxon>
        <taxon>Chordata</taxon>
        <taxon>Craniata</taxon>
        <taxon>Vertebrata</taxon>
        <taxon>Euteleostomi</taxon>
        <taxon>Amphibia</taxon>
        <taxon>Batrachia</taxon>
        <taxon>Anura</taxon>
        <taxon>Neobatrachia</taxon>
        <taxon>Hyloidea</taxon>
        <taxon>Leptodactylidae</taxon>
        <taxon>Leiuperinae</taxon>
        <taxon>Engystomops</taxon>
    </lineage>
</organism>
<name>A0AAV6YLB8_ENGPU</name>
<gene>
    <name evidence="1" type="ORF">GDO81_023075</name>
</gene>
<keyword evidence="2" id="KW-1185">Reference proteome</keyword>
<comment type="caution">
    <text evidence="1">The sequence shown here is derived from an EMBL/GenBank/DDBJ whole genome shotgun (WGS) entry which is preliminary data.</text>
</comment>
<accession>A0AAV6YLB8</accession>
<sequence>MYWCPLVDLTMGPTQSIAIRSNGTSMIGNGTRGLLKWDTGAVSWHSGQELQYWFTSSHTPGQKNLCRILSRVFSAPKCPPSTCLCAKSSTSLR</sequence>
<dbReference type="AlphaFoldDB" id="A0AAV6YLB8"/>